<keyword evidence="5" id="KW-0732">Signal</keyword>
<keyword evidence="3" id="KW-0378">Hydrolase</keyword>
<dbReference type="Pfam" id="PF00753">
    <property type="entry name" value="Lactamase_B"/>
    <property type="match status" value="1"/>
</dbReference>
<dbReference type="InterPro" id="IPR001279">
    <property type="entry name" value="Metallo-B-lactamas"/>
</dbReference>
<proteinExistence type="inferred from homology"/>
<protein>
    <submittedName>
        <fullName evidence="7">Metallo-beta-lactamase superfamily protein</fullName>
    </submittedName>
</protein>
<dbReference type="SMART" id="SM00849">
    <property type="entry name" value="Lactamase_B"/>
    <property type="match status" value="1"/>
</dbReference>
<dbReference type="SUPFAM" id="SSF56281">
    <property type="entry name" value="Metallo-hydrolase/oxidoreductase"/>
    <property type="match status" value="1"/>
</dbReference>
<keyword evidence="8" id="KW-1185">Reference proteome</keyword>
<sequence>MRSAFCLSAILLASGIGATAAWIDFGIPHSSSTVDIRAFNVANAPLVNQSHAFIHPVVSGHENATFTMFAFLVEHTKSRKRLLFDLGIRKDPLNLAPSIRGLFTSGIGQLEMSGDITDLLRTGGIPLDSIDSVIWSHAHFDHIGDMSKFPNTTRLIIGSETNTETYPDFPNAPLQASDLANRTVIKIDFATANLTLSGLKAIDYFGDGSFYLLNTPGHLAGHITALARVTPTSFIVLGGDTFHHVGEARPRPAFQKNFPCPAHLLEEAKTSISTDYFWSPKSRDGAFDMLSRSQQLFAISDTPDSFYEEPVTAQISLDKLSAFDADPDIFVVIAHDISLRDVLPYFPKYLNDWKKNGLKKQTVWNFVEKANPASVFTPVQ</sequence>
<dbReference type="PANTHER" id="PTHR42978">
    <property type="entry name" value="QUORUM-QUENCHING LACTONASE YTNP-RELATED-RELATED"/>
    <property type="match status" value="1"/>
</dbReference>
<dbReference type="GO" id="GO:0046872">
    <property type="term" value="F:metal ion binding"/>
    <property type="evidence" value="ECO:0007669"/>
    <property type="project" value="UniProtKB-KW"/>
</dbReference>
<name>A0AAW0BFU2_9AGAR</name>
<dbReference type="InterPro" id="IPR051013">
    <property type="entry name" value="MBL_superfamily_lactonases"/>
</dbReference>
<dbReference type="CDD" id="cd07730">
    <property type="entry name" value="metallo-hydrolase-like_MBL-fold"/>
    <property type="match status" value="1"/>
</dbReference>
<evidence type="ECO:0000313" key="7">
    <source>
        <dbReference type="EMBL" id="KAK7025194.1"/>
    </source>
</evidence>
<keyword evidence="2" id="KW-0479">Metal-binding</keyword>
<dbReference type="EMBL" id="JAWWNJ010000034">
    <property type="protein sequence ID" value="KAK7025194.1"/>
    <property type="molecule type" value="Genomic_DNA"/>
</dbReference>
<reference evidence="7 8" key="1">
    <citation type="journal article" date="2024" name="J Genomics">
        <title>Draft genome sequencing and assembly of Favolaschia claudopus CIRM-BRFM 2984 isolated from oak limbs.</title>
        <authorList>
            <person name="Navarro D."/>
            <person name="Drula E."/>
            <person name="Chaduli D."/>
            <person name="Cazenave R."/>
            <person name="Ahrendt S."/>
            <person name="Wang J."/>
            <person name="Lipzen A."/>
            <person name="Daum C."/>
            <person name="Barry K."/>
            <person name="Grigoriev I.V."/>
            <person name="Favel A."/>
            <person name="Rosso M.N."/>
            <person name="Martin F."/>
        </authorList>
    </citation>
    <scope>NUCLEOTIDE SEQUENCE [LARGE SCALE GENOMIC DNA]</scope>
    <source>
        <strain evidence="7 8">CIRM-BRFM 2984</strain>
    </source>
</reference>
<evidence type="ECO:0000259" key="6">
    <source>
        <dbReference type="SMART" id="SM00849"/>
    </source>
</evidence>
<evidence type="ECO:0000313" key="8">
    <source>
        <dbReference type="Proteomes" id="UP001362999"/>
    </source>
</evidence>
<evidence type="ECO:0000256" key="1">
    <source>
        <dbReference type="ARBA" id="ARBA00007749"/>
    </source>
</evidence>
<evidence type="ECO:0000256" key="5">
    <source>
        <dbReference type="SAM" id="SignalP"/>
    </source>
</evidence>
<dbReference type="Gene3D" id="3.60.15.10">
    <property type="entry name" value="Ribonuclease Z/Hydroxyacylglutathione hydrolase-like"/>
    <property type="match status" value="1"/>
</dbReference>
<dbReference type="AlphaFoldDB" id="A0AAW0BFU2"/>
<accession>A0AAW0BFU2</accession>
<evidence type="ECO:0000256" key="4">
    <source>
        <dbReference type="ARBA" id="ARBA00022833"/>
    </source>
</evidence>
<keyword evidence="4" id="KW-0862">Zinc</keyword>
<feature type="chain" id="PRO_5043799328" evidence="5">
    <location>
        <begin position="22"/>
        <end position="380"/>
    </location>
</feature>
<gene>
    <name evidence="7" type="ORF">R3P38DRAFT_2953223</name>
</gene>
<comment type="caution">
    <text evidence="7">The sequence shown here is derived from an EMBL/GenBank/DDBJ whole genome shotgun (WGS) entry which is preliminary data.</text>
</comment>
<comment type="similarity">
    <text evidence="1">Belongs to the metallo-beta-lactamase superfamily.</text>
</comment>
<dbReference type="Proteomes" id="UP001362999">
    <property type="component" value="Unassembled WGS sequence"/>
</dbReference>
<feature type="signal peptide" evidence="5">
    <location>
        <begin position="1"/>
        <end position="21"/>
    </location>
</feature>
<dbReference type="PANTHER" id="PTHR42978:SF5">
    <property type="entry name" value="METALLO-BETA-LACTAMASE DOMAIN-CONTAINING PROTEIN"/>
    <property type="match status" value="1"/>
</dbReference>
<evidence type="ECO:0000256" key="3">
    <source>
        <dbReference type="ARBA" id="ARBA00022801"/>
    </source>
</evidence>
<dbReference type="GO" id="GO:0016787">
    <property type="term" value="F:hydrolase activity"/>
    <property type="evidence" value="ECO:0007669"/>
    <property type="project" value="UniProtKB-KW"/>
</dbReference>
<dbReference type="InterPro" id="IPR036866">
    <property type="entry name" value="RibonucZ/Hydroxyglut_hydro"/>
</dbReference>
<feature type="domain" description="Metallo-beta-lactamase" evidence="6">
    <location>
        <begin position="67"/>
        <end position="263"/>
    </location>
</feature>
<evidence type="ECO:0000256" key="2">
    <source>
        <dbReference type="ARBA" id="ARBA00022723"/>
    </source>
</evidence>
<organism evidence="7 8">
    <name type="scientific">Favolaschia claudopus</name>
    <dbReference type="NCBI Taxonomy" id="2862362"/>
    <lineage>
        <taxon>Eukaryota</taxon>
        <taxon>Fungi</taxon>
        <taxon>Dikarya</taxon>
        <taxon>Basidiomycota</taxon>
        <taxon>Agaricomycotina</taxon>
        <taxon>Agaricomycetes</taxon>
        <taxon>Agaricomycetidae</taxon>
        <taxon>Agaricales</taxon>
        <taxon>Marasmiineae</taxon>
        <taxon>Mycenaceae</taxon>
        <taxon>Favolaschia</taxon>
    </lineage>
</organism>